<evidence type="ECO:0000313" key="3">
    <source>
        <dbReference type="Proteomes" id="UP000287615"/>
    </source>
</evidence>
<reference evidence="2 3" key="1">
    <citation type="submission" date="2017-01" db="EMBL/GenBank/DDBJ databases">
        <title>The cable genome- insights into the physiology and evolution of filamentous bacteria capable of sulfide oxidation via long distance electron transfer.</title>
        <authorList>
            <person name="Schreiber L."/>
            <person name="Bjerg J.T."/>
            <person name="Boggild A."/>
            <person name="Van De Vossenberg J."/>
            <person name="Meysman F."/>
            <person name="Nielsen L.P."/>
            <person name="Schramm A."/>
            <person name="Kjeldsen K.U."/>
        </authorList>
    </citation>
    <scope>NUCLEOTIDE SEQUENCE [LARGE SCALE GENOMIC DNA]</scope>
    <source>
        <strain evidence="2">A3</strain>
    </source>
</reference>
<dbReference type="Proteomes" id="UP000287615">
    <property type="component" value="Unassembled WGS sequence"/>
</dbReference>
<feature type="transmembrane region" description="Helical" evidence="1">
    <location>
        <begin position="20"/>
        <end position="37"/>
    </location>
</feature>
<keyword evidence="1" id="KW-0812">Transmembrane</keyword>
<protein>
    <submittedName>
        <fullName evidence="2">Uncharacterized protein</fullName>
    </submittedName>
</protein>
<evidence type="ECO:0000256" key="1">
    <source>
        <dbReference type="SAM" id="Phobius"/>
    </source>
</evidence>
<organism evidence="2 3">
    <name type="scientific">Candidatus Electrothrix marina</name>
    <dbReference type="NCBI Taxonomy" id="1859130"/>
    <lineage>
        <taxon>Bacteria</taxon>
        <taxon>Pseudomonadati</taxon>
        <taxon>Thermodesulfobacteriota</taxon>
        <taxon>Desulfobulbia</taxon>
        <taxon>Desulfobulbales</taxon>
        <taxon>Desulfobulbaceae</taxon>
        <taxon>Candidatus Electrothrix</taxon>
    </lineage>
</organism>
<keyword evidence="1" id="KW-0472">Membrane</keyword>
<sequence length="265" mass="30180">MNSFLKNAWSDVKKRRYLELYITLAVAISIFLASILGLQNSSVIFAIILASLAVLIYGLIDSRHIYERMEEQLDVLVGLVCKQQNSTPNANDFFLSKKPLSNETFRTANTILLLGYSLSRTVREYHDVLGQRLVAGASIRVIILDPENETLLKMAALESTAAPRDYWHNTVSNTKQLLKELSNLPGRKGKIEVGYLPYSPSFGLVMIEPNESHGFIFVDIYHHKSTAPNATFKLRSAVDGSWYEFFKEQYEKLWQSCRIEDFTDE</sequence>
<keyword evidence="1" id="KW-1133">Transmembrane helix</keyword>
<accession>A0A444JB18</accession>
<feature type="transmembrane region" description="Helical" evidence="1">
    <location>
        <begin position="43"/>
        <end position="60"/>
    </location>
</feature>
<name>A0A444JB18_9BACT</name>
<evidence type="ECO:0000313" key="2">
    <source>
        <dbReference type="EMBL" id="RWX50285.1"/>
    </source>
</evidence>
<gene>
    <name evidence="2" type="ORF">VU00_11063</name>
</gene>
<dbReference type="AlphaFoldDB" id="A0A444JB18"/>
<comment type="caution">
    <text evidence="2">The sequence shown here is derived from an EMBL/GenBank/DDBJ whole genome shotgun (WGS) entry which is preliminary data.</text>
</comment>
<proteinExistence type="predicted"/>
<dbReference type="EMBL" id="MTKR01000106">
    <property type="protein sequence ID" value="RWX50285.1"/>
    <property type="molecule type" value="Genomic_DNA"/>
</dbReference>